<sequence>MSLQIDLGEFYSSRGNNRRHVSVCVSASLDVGRDSDVLTRYMLGLSPSSVMSRSSVLLSEKPVEGEQKELEKCHWHLEEVDAIKGKLAKEHGQLRRTKNWPRPLKFMVQRGGAQLLPKQEPEPAKTKVLDMDNIARGREEGASRRLEDSKSSFVGDEFFDFSNDDPIDLDWMSKFLTLDESLYEFP</sequence>
<comment type="caution">
    <text evidence="1">The sequence shown here is derived from an EMBL/GenBank/DDBJ whole genome shotgun (WGS) entry which is preliminary data.</text>
</comment>
<name>A0A9Q0ULX5_SALPP</name>
<evidence type="ECO:0000313" key="1">
    <source>
        <dbReference type="EMBL" id="KAJ6732559.1"/>
    </source>
</evidence>
<proteinExistence type="predicted"/>
<organism evidence="1 2">
    <name type="scientific">Salix purpurea</name>
    <name type="common">Purple osier willow</name>
    <dbReference type="NCBI Taxonomy" id="77065"/>
    <lineage>
        <taxon>Eukaryota</taxon>
        <taxon>Viridiplantae</taxon>
        <taxon>Streptophyta</taxon>
        <taxon>Embryophyta</taxon>
        <taxon>Tracheophyta</taxon>
        <taxon>Spermatophyta</taxon>
        <taxon>Magnoliopsida</taxon>
        <taxon>eudicotyledons</taxon>
        <taxon>Gunneridae</taxon>
        <taxon>Pentapetalae</taxon>
        <taxon>rosids</taxon>
        <taxon>fabids</taxon>
        <taxon>Malpighiales</taxon>
        <taxon>Salicaceae</taxon>
        <taxon>Saliceae</taxon>
        <taxon>Salix</taxon>
    </lineage>
</organism>
<gene>
    <name evidence="1" type="ORF">OIU79_003621</name>
</gene>
<evidence type="ECO:0000313" key="2">
    <source>
        <dbReference type="Proteomes" id="UP001151532"/>
    </source>
</evidence>
<reference evidence="1" key="2">
    <citation type="journal article" date="2023" name="Int. J. Mol. Sci.">
        <title>De Novo Assembly and Annotation of 11 Diverse Shrub Willow (Salix) Genomes Reveals Novel Gene Organization in Sex-Linked Regions.</title>
        <authorList>
            <person name="Hyden B."/>
            <person name="Feng K."/>
            <person name="Yates T.B."/>
            <person name="Jawdy S."/>
            <person name="Cereghino C."/>
            <person name="Smart L.B."/>
            <person name="Muchero W."/>
        </authorList>
    </citation>
    <scope>NUCLEOTIDE SEQUENCE</scope>
    <source>
        <tissue evidence="1">Shoot tip</tissue>
    </source>
</reference>
<protein>
    <submittedName>
        <fullName evidence="1">Uncharacterized protein</fullName>
    </submittedName>
</protein>
<keyword evidence="2" id="KW-1185">Reference proteome</keyword>
<dbReference type="OrthoDB" id="847804at2759"/>
<reference evidence="1" key="1">
    <citation type="submission" date="2022-11" db="EMBL/GenBank/DDBJ databases">
        <authorList>
            <person name="Hyden B.L."/>
            <person name="Feng K."/>
            <person name="Yates T."/>
            <person name="Jawdy S."/>
            <person name="Smart L.B."/>
            <person name="Muchero W."/>
        </authorList>
    </citation>
    <scope>NUCLEOTIDE SEQUENCE</scope>
    <source>
        <tissue evidence="1">Shoot tip</tissue>
    </source>
</reference>
<dbReference type="AlphaFoldDB" id="A0A9Q0ULX5"/>
<accession>A0A9Q0ULX5</accession>
<dbReference type="EMBL" id="JAPFFK010000012">
    <property type="protein sequence ID" value="KAJ6732559.1"/>
    <property type="molecule type" value="Genomic_DNA"/>
</dbReference>
<dbReference type="Proteomes" id="UP001151532">
    <property type="component" value="Chromosome 18"/>
</dbReference>